<protein>
    <submittedName>
        <fullName evidence="10">Tetratricopeptide repeat protein</fullName>
    </submittedName>
</protein>
<keyword evidence="6" id="KW-0539">Nucleus</keyword>
<evidence type="ECO:0000256" key="8">
    <source>
        <dbReference type="SAM" id="MobiDB-lite"/>
    </source>
</evidence>
<dbReference type="GO" id="GO:0005829">
    <property type="term" value="C:cytosol"/>
    <property type="evidence" value="ECO:0007669"/>
    <property type="project" value="UniProtKB-SubCell"/>
</dbReference>
<dbReference type="InterPro" id="IPR011990">
    <property type="entry name" value="TPR-like_helical_dom_sf"/>
</dbReference>
<evidence type="ECO:0000256" key="6">
    <source>
        <dbReference type="ARBA" id="ARBA00023242"/>
    </source>
</evidence>
<organism evidence="10 11">
    <name type="scientific">Striga asiatica</name>
    <name type="common">Asiatic witchweed</name>
    <name type="synonym">Buchnera asiatica</name>
    <dbReference type="NCBI Taxonomy" id="4170"/>
    <lineage>
        <taxon>Eukaryota</taxon>
        <taxon>Viridiplantae</taxon>
        <taxon>Streptophyta</taxon>
        <taxon>Embryophyta</taxon>
        <taxon>Tracheophyta</taxon>
        <taxon>Spermatophyta</taxon>
        <taxon>Magnoliopsida</taxon>
        <taxon>eudicotyledons</taxon>
        <taxon>Gunneridae</taxon>
        <taxon>Pentapetalae</taxon>
        <taxon>asterids</taxon>
        <taxon>lamiids</taxon>
        <taxon>Lamiales</taxon>
        <taxon>Orobanchaceae</taxon>
        <taxon>Buchnereae</taxon>
        <taxon>Striga</taxon>
    </lineage>
</organism>
<evidence type="ECO:0000256" key="5">
    <source>
        <dbReference type="ARBA" id="ARBA00022803"/>
    </source>
</evidence>
<feature type="domain" description="Clu" evidence="9">
    <location>
        <begin position="299"/>
        <end position="575"/>
    </location>
</feature>
<proteinExistence type="predicted"/>
<name>A0A5A7Q0L3_STRAF</name>
<feature type="repeat" description="TPR" evidence="7">
    <location>
        <begin position="910"/>
        <end position="943"/>
    </location>
</feature>
<gene>
    <name evidence="10" type="ORF">STAS_14345</name>
</gene>
<dbReference type="InterPro" id="IPR027523">
    <property type="entry name" value="CLU_prot"/>
</dbReference>
<dbReference type="OrthoDB" id="1414216at2759"/>
<dbReference type="Proteomes" id="UP000325081">
    <property type="component" value="Unassembled WGS sequence"/>
</dbReference>
<comment type="subcellular location">
    <subcellularLocation>
        <location evidence="2">Cytoplasm</location>
        <location evidence="2">Cytosol</location>
    </subcellularLocation>
    <subcellularLocation>
        <location evidence="1">Nucleus</location>
    </subcellularLocation>
</comment>
<comment type="caution">
    <text evidence="10">The sequence shown here is derived from an EMBL/GenBank/DDBJ whole genome shotgun (WGS) entry which is preliminary data.</text>
</comment>
<accession>A0A5A7Q0L3</accession>
<evidence type="ECO:0000256" key="7">
    <source>
        <dbReference type="PROSITE-ProRule" id="PRU00339"/>
    </source>
</evidence>
<feature type="compositionally biased region" description="Basic residues" evidence="8">
    <location>
        <begin position="1254"/>
        <end position="1263"/>
    </location>
</feature>
<dbReference type="GO" id="GO:0003729">
    <property type="term" value="F:mRNA binding"/>
    <property type="evidence" value="ECO:0007669"/>
    <property type="project" value="UniProtKB-ARBA"/>
</dbReference>
<feature type="region of interest" description="Disordered" evidence="8">
    <location>
        <begin position="1"/>
        <end position="21"/>
    </location>
</feature>
<feature type="compositionally biased region" description="Basic residues" evidence="8">
    <location>
        <begin position="1"/>
        <end position="14"/>
    </location>
</feature>
<feature type="compositionally biased region" description="Polar residues" evidence="8">
    <location>
        <begin position="1213"/>
        <end position="1229"/>
    </location>
</feature>
<evidence type="ECO:0000256" key="3">
    <source>
        <dbReference type="ARBA" id="ARBA00022490"/>
    </source>
</evidence>
<feature type="compositionally biased region" description="Basic residues" evidence="8">
    <location>
        <begin position="117"/>
        <end position="127"/>
    </location>
</feature>
<dbReference type="SUPFAM" id="SSF48452">
    <property type="entry name" value="TPR-like"/>
    <property type="match status" value="1"/>
</dbReference>
<dbReference type="GO" id="GO:0019750">
    <property type="term" value="P:chloroplast localization"/>
    <property type="evidence" value="ECO:0007669"/>
    <property type="project" value="UniProtKB-ARBA"/>
</dbReference>
<dbReference type="Pfam" id="PF13424">
    <property type="entry name" value="TPR_12"/>
    <property type="match status" value="2"/>
</dbReference>
<keyword evidence="5 7" id="KW-0802">TPR repeat</keyword>
<evidence type="ECO:0000256" key="2">
    <source>
        <dbReference type="ARBA" id="ARBA00004514"/>
    </source>
</evidence>
<dbReference type="InterPro" id="IPR019734">
    <property type="entry name" value="TPR_rpt"/>
</dbReference>
<dbReference type="PANTHER" id="PTHR12601:SF17">
    <property type="entry name" value="PROTEIN REDUCED CHLOROPLAST COVERAGE 1"/>
    <property type="match status" value="1"/>
</dbReference>
<evidence type="ECO:0000313" key="10">
    <source>
        <dbReference type="EMBL" id="GER37917.1"/>
    </source>
</evidence>
<dbReference type="FunFam" id="1.25.40.10:FF:000024">
    <property type="entry name" value="Tetratricopeptide repeat (TPR)-like superfamily protein"/>
    <property type="match status" value="1"/>
</dbReference>
<evidence type="ECO:0000256" key="1">
    <source>
        <dbReference type="ARBA" id="ARBA00004123"/>
    </source>
</evidence>
<dbReference type="GO" id="GO:0005634">
    <property type="term" value="C:nucleus"/>
    <property type="evidence" value="ECO:0007669"/>
    <property type="project" value="UniProtKB-SubCell"/>
</dbReference>
<feature type="region of interest" description="Disordered" evidence="8">
    <location>
        <begin position="99"/>
        <end position="161"/>
    </location>
</feature>
<reference evidence="11" key="1">
    <citation type="journal article" date="2019" name="Curr. Biol.">
        <title>Genome Sequence of Striga asiatica Provides Insight into the Evolution of Plant Parasitism.</title>
        <authorList>
            <person name="Yoshida S."/>
            <person name="Kim S."/>
            <person name="Wafula E.K."/>
            <person name="Tanskanen J."/>
            <person name="Kim Y.M."/>
            <person name="Honaas L."/>
            <person name="Yang Z."/>
            <person name="Spallek T."/>
            <person name="Conn C.E."/>
            <person name="Ichihashi Y."/>
            <person name="Cheong K."/>
            <person name="Cui S."/>
            <person name="Der J.P."/>
            <person name="Gundlach H."/>
            <person name="Jiao Y."/>
            <person name="Hori C."/>
            <person name="Ishida J.K."/>
            <person name="Kasahara H."/>
            <person name="Kiba T."/>
            <person name="Kim M.S."/>
            <person name="Koo N."/>
            <person name="Laohavisit A."/>
            <person name="Lee Y.H."/>
            <person name="Lumba S."/>
            <person name="McCourt P."/>
            <person name="Mortimer J.C."/>
            <person name="Mutuku J.M."/>
            <person name="Nomura T."/>
            <person name="Sasaki-Sekimoto Y."/>
            <person name="Seto Y."/>
            <person name="Wang Y."/>
            <person name="Wakatake T."/>
            <person name="Sakakibara H."/>
            <person name="Demura T."/>
            <person name="Yamaguchi S."/>
            <person name="Yoneyama K."/>
            <person name="Manabe R.I."/>
            <person name="Nelson D.C."/>
            <person name="Schulman A.H."/>
            <person name="Timko M.P."/>
            <person name="dePamphilis C.W."/>
            <person name="Choi D."/>
            <person name="Shirasu K."/>
        </authorList>
    </citation>
    <scope>NUCLEOTIDE SEQUENCE [LARGE SCALE GENOMIC DNA]</scope>
    <source>
        <strain evidence="11">cv. UVA1</strain>
    </source>
</reference>
<keyword evidence="4" id="KW-0677">Repeat</keyword>
<sequence length="1789" mass="197403">MAPKNGRGKTKGDKKKKEEKENIKHINNQILLRLEQGISTDRIIDVRRLLSVNVITCNITSFSLSHEVRGVFKDYDGGSATAHIRRLLDIVACTTSFGPSASKDSPAKDGRGTQYRKTSKKSSKSPRSRSNTGSPPPAAPAAAADSDSKEGSSSAFDGEGEMNNTSPKLASFYEFFSLSHLTPPLQFIRKASKKTDSGINGADHLFTLEVKLGNGKLLLIEASRKGFHSTGRQQILCHNLVDLLRQLSRAFDNAYDELMNAFSERNKFGNLPFGFRANTWLIPPVAAQSPSTFPPLPTEDEKWGGNGGGLGRDGKSDLVPFANEFLFLASMPCKTAEERQTRDRKAFLLHSLFLDVAIFRATAAMQHVMRTPELVHSALNDQIIYAEKVGDLSIAVVKDASDASCKIDTKIDGQLALGLDNKKVGERNLIKGITADENTAAHDIATLGVVNVRYCGYIASVKVEGIDKVNANHPLTSLEFLDQPDGGANALNINSLRQLLHENATLEQSKLTLVSRVGECKEVDSSEAFVERLLGESLSKLEGEEADRDTFVRWELGACWIQHLQDQRKTEKEKKSSNEKVKNEMKVEGLGTPLKSLKNKKNSDGGKAEWQTERLTDEVKNVTETAVNVIEPEVDINASEKEPMLKTLLSDAAFSRLKDSETGLHAKSLHELTELSQKYYDEVALPKLVADFGSLELSPVDGRTLTDFMHTRGLRMRSLGKVVKLSEKLSHVQALCIHEMVVRAFKHILQAVISAVRGPENLAAAIAAALNLMLGVFEREQSDTPHGINSIVWRWLEAFLKKRFEWDLSKSNFEDMRKYAILRGLCHKVGIELVSRDFDMKSAHPFRKEDIASLVPVHKQAACSSADGRQLLESSKTALDKGKLEEAVNYGTKALAKLVAVCGPYHRMTAGAYSLLAVVLYHTGDFNQATIYQQKALDINERELGLDHPDTMKSYGDLAVFYYRLQHTELALKYVKRALYLLHLTCGPSHPNTAATYINVAMMEEGLGNVHVALRYLHKALKCNQMLLGPDHIQTAASYHAIAIALSLMEAYPLSVQHEQTTLQILRAKLGPDDLRTQDAAAWLEYFESKAFEQQEAARNGTRKPDASIASKGHLSVSDLLDYINPSQDAKGKDAAGSKRRSYIAKAKVKSLQNNPTTMDSEVTPKYTSIEAANEDNQTPNSTVNSSANHPSSSPLLQSREILEAPTEKNTIHPVQSLTQETPVNNDVSPETHPEGEDGWQPVQRPRSAGSSGKRPRHRHQHSNKLFNHQKKDSVAEIDHARLKNNHQSSKYYVLKKKTTSPGSFTEYYVAKNPSLGTKFGRKLVKTVAYRVKSVSSSTTDTAAAEGLKNEGKALNSTSDSGLVSVLVPQEVKGVTKRCSIVSLGKSPSYKEVALAPPGTIPMLQANDGYSPEEVEEHNEQQFKDENKSGTVLLTAENDQEDNIVQLKVEIEASHRKQEIHPDDKADNDKNVLSVLDISNTLDTTHVPNYSYSREVGACTGDSDPTLVYDDCTKSNPKEADEIMAKSSLNDSKEVTNKKLSASAAPYNPSAVAPRVAPLPIPPVGPWPMNMGLHPGHATILPGPISPHHHHTYPSPPQTPNLIHPLPPFIYPQSMPPTTFQITSNSPYHQRQFAWPEYIPVTVWPGSRPVEFPSPTLVESIPKPNLEVKVADINPESVNLAPNLPADLDSENESKKEIDLPVSEAVENLNGVNLVQQVEQKNVDDEKTCNILVRGRRNRKQMLRMPLSLLRRPYSSQPFKVVHSRVLRETELPRSTGFDAIEQAADSVA</sequence>
<dbReference type="Gene3D" id="1.25.40.10">
    <property type="entry name" value="Tetratricopeptide repeat domain"/>
    <property type="match status" value="2"/>
</dbReference>
<feature type="region of interest" description="Disordered" evidence="8">
    <location>
        <begin position="567"/>
        <end position="609"/>
    </location>
</feature>
<dbReference type="PANTHER" id="PTHR12601">
    <property type="entry name" value="EUKARYOTIC TRANSLATION INITIATION FACTOR 3 SUBUNIT EIF-3"/>
    <property type="match status" value="1"/>
</dbReference>
<dbReference type="Pfam" id="PF12807">
    <property type="entry name" value="eIF3_p135"/>
    <property type="match status" value="1"/>
</dbReference>
<evidence type="ECO:0000256" key="4">
    <source>
        <dbReference type="ARBA" id="ARBA00022737"/>
    </source>
</evidence>
<feature type="compositionally biased region" description="Basic and acidic residues" evidence="8">
    <location>
        <begin position="567"/>
        <end position="587"/>
    </location>
</feature>
<dbReference type="InterPro" id="IPR025697">
    <property type="entry name" value="CLU_dom"/>
</dbReference>
<dbReference type="EMBL" id="BKCP01005405">
    <property type="protein sequence ID" value="GER37917.1"/>
    <property type="molecule type" value="Genomic_DNA"/>
</dbReference>
<keyword evidence="11" id="KW-1185">Reference proteome</keyword>
<evidence type="ECO:0000259" key="9">
    <source>
        <dbReference type="PROSITE" id="PS51823"/>
    </source>
</evidence>
<dbReference type="SMART" id="SM00028">
    <property type="entry name" value="TPR"/>
    <property type="match status" value="3"/>
</dbReference>
<feature type="region of interest" description="Disordered" evidence="8">
    <location>
        <begin position="1176"/>
        <end position="1195"/>
    </location>
</feature>
<dbReference type="CDD" id="cd15466">
    <property type="entry name" value="CLU-central"/>
    <property type="match status" value="1"/>
</dbReference>
<feature type="region of interest" description="Disordered" evidence="8">
    <location>
        <begin position="1207"/>
        <end position="1272"/>
    </location>
</feature>
<evidence type="ECO:0000313" key="11">
    <source>
        <dbReference type="Proteomes" id="UP000325081"/>
    </source>
</evidence>
<dbReference type="PROSITE" id="PS50005">
    <property type="entry name" value="TPR"/>
    <property type="match status" value="1"/>
</dbReference>
<dbReference type="PROSITE" id="PS51823">
    <property type="entry name" value="CLU"/>
    <property type="match status" value="1"/>
</dbReference>
<keyword evidence="3" id="KW-0963">Cytoplasm</keyword>
<dbReference type="InterPro" id="IPR033646">
    <property type="entry name" value="CLU-central"/>
</dbReference>